<organism evidence="2 3">
    <name type="scientific">Russula ochroleuca</name>
    <dbReference type="NCBI Taxonomy" id="152965"/>
    <lineage>
        <taxon>Eukaryota</taxon>
        <taxon>Fungi</taxon>
        <taxon>Dikarya</taxon>
        <taxon>Basidiomycota</taxon>
        <taxon>Agaricomycotina</taxon>
        <taxon>Agaricomycetes</taxon>
        <taxon>Russulales</taxon>
        <taxon>Russulaceae</taxon>
        <taxon>Russula</taxon>
    </lineage>
</organism>
<accession>A0A9P5MKQ3</accession>
<evidence type="ECO:0000256" key="1">
    <source>
        <dbReference type="SAM" id="MobiDB-lite"/>
    </source>
</evidence>
<feature type="region of interest" description="Disordered" evidence="1">
    <location>
        <begin position="246"/>
        <end position="402"/>
    </location>
</feature>
<keyword evidence="3" id="KW-1185">Reference proteome</keyword>
<feature type="compositionally biased region" description="Low complexity" evidence="1">
    <location>
        <begin position="375"/>
        <end position="397"/>
    </location>
</feature>
<feature type="region of interest" description="Disordered" evidence="1">
    <location>
        <begin position="217"/>
        <end position="236"/>
    </location>
</feature>
<name>A0A9P5MKQ3_9AGAM</name>
<comment type="caution">
    <text evidence="2">The sequence shown here is derived from an EMBL/GenBank/DDBJ whole genome shotgun (WGS) entry which is preliminary data.</text>
</comment>
<dbReference type="EMBL" id="WHVB01000049">
    <property type="protein sequence ID" value="KAF8465140.1"/>
    <property type="molecule type" value="Genomic_DNA"/>
</dbReference>
<dbReference type="OrthoDB" id="3263163at2759"/>
<evidence type="ECO:0000313" key="3">
    <source>
        <dbReference type="Proteomes" id="UP000759537"/>
    </source>
</evidence>
<protein>
    <submittedName>
        <fullName evidence="2">Uncharacterized protein</fullName>
    </submittedName>
</protein>
<gene>
    <name evidence="2" type="ORF">DFH94DRAFT_783878</name>
</gene>
<dbReference type="AlphaFoldDB" id="A0A9P5MKQ3"/>
<proteinExistence type="predicted"/>
<feature type="compositionally biased region" description="Polar residues" evidence="1">
    <location>
        <begin position="217"/>
        <end position="231"/>
    </location>
</feature>
<feature type="compositionally biased region" description="Basic residues" evidence="1">
    <location>
        <begin position="298"/>
        <end position="310"/>
    </location>
</feature>
<sequence length="673" mass="71540">MSASPPPGLFKPAQQGHSLAILVLIENSATMIGRWPDLRDHYLPTLLGTVRKVNPVVPIQVIFLPNCPISASDDAYSHSSSSRLNHLPEVRFSQQPNNKITAATLYNAADILSNTLVETSTTRHLFVIAASGPSESADVPSLPSADPQPSWQVLCSKLTKENIHLHMILNPKIQESEKFTQLFYEILAMQHFQEAATWFPTNAEDYHFHLSMRTQGHQEGTSRLFPSTAPQHTPVGIAGTASARIPLPRLNSFPPAGANGRPTPRSTAISSTNNSPPSPATSIPPNSDTELKPGLVKHLQKVHGLTKKRNYGLQTSRAPFIRDETAASPYPPTHSVDPANGRPRRNTGVHASKNKKGDDPRRPRRGSVHVGFPESARVSSPDSDSSTSAPSPTGTVAGVLASPAGGPVPVGLQMAMPVSSPPQHNLAEAAYGAVPPPPLWQNETLVQAQAAASANPAPAFTDMLPPQQLASQAHVLAPAQVQAQVQAQAQAQAQAQQARANVRAVAPLASSSYSNLPHGNPDAPVTYSTTAASAVGSSYVPQQSALHTNPSAIAPVPAAAPTTDDGDKPFIFYPEYEDALMPQAPLFAPLSAATQPTPMTQFWPTASADYAQILNPAATPGLLRGNPTPVYDMSAYDSHVHPQPVHSHVSSHVQPGVVYASEQSSSLQSWADY</sequence>
<evidence type="ECO:0000313" key="2">
    <source>
        <dbReference type="EMBL" id="KAF8465140.1"/>
    </source>
</evidence>
<reference evidence="2" key="1">
    <citation type="submission" date="2019-10" db="EMBL/GenBank/DDBJ databases">
        <authorList>
            <consortium name="DOE Joint Genome Institute"/>
            <person name="Kuo A."/>
            <person name="Miyauchi S."/>
            <person name="Kiss E."/>
            <person name="Drula E."/>
            <person name="Kohler A."/>
            <person name="Sanchez-Garcia M."/>
            <person name="Andreopoulos B."/>
            <person name="Barry K.W."/>
            <person name="Bonito G."/>
            <person name="Buee M."/>
            <person name="Carver A."/>
            <person name="Chen C."/>
            <person name="Cichocki N."/>
            <person name="Clum A."/>
            <person name="Culley D."/>
            <person name="Crous P.W."/>
            <person name="Fauchery L."/>
            <person name="Girlanda M."/>
            <person name="Hayes R."/>
            <person name="Keri Z."/>
            <person name="LaButti K."/>
            <person name="Lipzen A."/>
            <person name="Lombard V."/>
            <person name="Magnuson J."/>
            <person name="Maillard F."/>
            <person name="Morin E."/>
            <person name="Murat C."/>
            <person name="Nolan M."/>
            <person name="Ohm R."/>
            <person name="Pangilinan J."/>
            <person name="Pereira M."/>
            <person name="Perotto S."/>
            <person name="Peter M."/>
            <person name="Riley R."/>
            <person name="Sitrit Y."/>
            <person name="Stielow B."/>
            <person name="Szollosi G."/>
            <person name="Zifcakova L."/>
            <person name="Stursova M."/>
            <person name="Spatafora J.W."/>
            <person name="Tedersoo L."/>
            <person name="Vaario L.-M."/>
            <person name="Yamada A."/>
            <person name="Yan M."/>
            <person name="Wang P."/>
            <person name="Xu J."/>
            <person name="Bruns T."/>
            <person name="Baldrian P."/>
            <person name="Vilgalys R."/>
            <person name="Henrissat B."/>
            <person name="Grigoriev I.V."/>
            <person name="Hibbett D."/>
            <person name="Nagy L.G."/>
            <person name="Martin F.M."/>
        </authorList>
    </citation>
    <scope>NUCLEOTIDE SEQUENCE</scope>
    <source>
        <strain evidence="2">Prilba</strain>
    </source>
</reference>
<reference evidence="2" key="2">
    <citation type="journal article" date="2020" name="Nat. Commun.">
        <title>Large-scale genome sequencing of mycorrhizal fungi provides insights into the early evolution of symbiotic traits.</title>
        <authorList>
            <person name="Miyauchi S."/>
            <person name="Kiss E."/>
            <person name="Kuo A."/>
            <person name="Drula E."/>
            <person name="Kohler A."/>
            <person name="Sanchez-Garcia M."/>
            <person name="Morin E."/>
            <person name="Andreopoulos B."/>
            <person name="Barry K.W."/>
            <person name="Bonito G."/>
            <person name="Buee M."/>
            <person name="Carver A."/>
            <person name="Chen C."/>
            <person name="Cichocki N."/>
            <person name="Clum A."/>
            <person name="Culley D."/>
            <person name="Crous P.W."/>
            <person name="Fauchery L."/>
            <person name="Girlanda M."/>
            <person name="Hayes R.D."/>
            <person name="Keri Z."/>
            <person name="LaButti K."/>
            <person name="Lipzen A."/>
            <person name="Lombard V."/>
            <person name="Magnuson J."/>
            <person name="Maillard F."/>
            <person name="Murat C."/>
            <person name="Nolan M."/>
            <person name="Ohm R.A."/>
            <person name="Pangilinan J."/>
            <person name="Pereira M.F."/>
            <person name="Perotto S."/>
            <person name="Peter M."/>
            <person name="Pfister S."/>
            <person name="Riley R."/>
            <person name="Sitrit Y."/>
            <person name="Stielow J.B."/>
            <person name="Szollosi G."/>
            <person name="Zifcakova L."/>
            <person name="Stursova M."/>
            <person name="Spatafora J.W."/>
            <person name="Tedersoo L."/>
            <person name="Vaario L.M."/>
            <person name="Yamada A."/>
            <person name="Yan M."/>
            <person name="Wang P."/>
            <person name="Xu J."/>
            <person name="Bruns T."/>
            <person name="Baldrian P."/>
            <person name="Vilgalys R."/>
            <person name="Dunand C."/>
            <person name="Henrissat B."/>
            <person name="Grigoriev I.V."/>
            <person name="Hibbett D."/>
            <person name="Nagy L.G."/>
            <person name="Martin F.M."/>
        </authorList>
    </citation>
    <scope>NUCLEOTIDE SEQUENCE</scope>
    <source>
        <strain evidence="2">Prilba</strain>
    </source>
</reference>
<dbReference type="Proteomes" id="UP000759537">
    <property type="component" value="Unassembled WGS sequence"/>
</dbReference>
<feature type="compositionally biased region" description="Low complexity" evidence="1">
    <location>
        <begin position="266"/>
        <end position="287"/>
    </location>
</feature>